<dbReference type="GO" id="GO:0008270">
    <property type="term" value="F:zinc ion binding"/>
    <property type="evidence" value="ECO:0007669"/>
    <property type="project" value="UniProtKB-KW"/>
</dbReference>
<keyword evidence="3" id="KW-0862">Zinc</keyword>
<dbReference type="AlphaFoldDB" id="A0AAD3GY51"/>
<name>A0AAD3GY51_9STRA</name>
<keyword evidence="7" id="KW-1185">Reference proteome</keyword>
<feature type="compositionally biased region" description="Basic and acidic residues" evidence="4">
    <location>
        <begin position="117"/>
        <end position="132"/>
    </location>
</feature>
<feature type="region of interest" description="Disordered" evidence="4">
    <location>
        <begin position="58"/>
        <end position="146"/>
    </location>
</feature>
<dbReference type="Gene3D" id="1.20.5.4770">
    <property type="match status" value="1"/>
</dbReference>
<evidence type="ECO:0000256" key="2">
    <source>
        <dbReference type="ARBA" id="ARBA00022771"/>
    </source>
</evidence>
<evidence type="ECO:0000259" key="5">
    <source>
        <dbReference type="PROSITE" id="PS51036"/>
    </source>
</evidence>
<dbReference type="PROSITE" id="PS51036">
    <property type="entry name" value="ZF_A20"/>
    <property type="match status" value="1"/>
</dbReference>
<dbReference type="EMBL" id="BLLK01000013">
    <property type="protein sequence ID" value="GFH43652.1"/>
    <property type="molecule type" value="Genomic_DNA"/>
</dbReference>
<accession>A0AAD3GY51</accession>
<proteinExistence type="predicted"/>
<dbReference type="Pfam" id="PF01754">
    <property type="entry name" value="zf-A20"/>
    <property type="match status" value="1"/>
</dbReference>
<protein>
    <recommendedName>
        <fullName evidence="5">A20-type domain-containing protein</fullName>
    </recommendedName>
</protein>
<feature type="compositionally biased region" description="Low complexity" evidence="4">
    <location>
        <begin position="64"/>
        <end position="85"/>
    </location>
</feature>
<gene>
    <name evidence="6" type="ORF">CTEN210_00125</name>
</gene>
<organism evidence="6 7">
    <name type="scientific">Chaetoceros tenuissimus</name>
    <dbReference type="NCBI Taxonomy" id="426638"/>
    <lineage>
        <taxon>Eukaryota</taxon>
        <taxon>Sar</taxon>
        <taxon>Stramenopiles</taxon>
        <taxon>Ochrophyta</taxon>
        <taxon>Bacillariophyta</taxon>
        <taxon>Coscinodiscophyceae</taxon>
        <taxon>Chaetocerotophycidae</taxon>
        <taxon>Chaetocerotales</taxon>
        <taxon>Chaetocerotaceae</taxon>
        <taxon>Chaetoceros</taxon>
    </lineage>
</organism>
<evidence type="ECO:0000313" key="7">
    <source>
        <dbReference type="Proteomes" id="UP001054902"/>
    </source>
</evidence>
<comment type="caution">
    <text evidence="6">The sequence shown here is derived from an EMBL/GenBank/DDBJ whole genome shotgun (WGS) entry which is preliminary data.</text>
</comment>
<keyword evidence="2" id="KW-0863">Zinc-finger</keyword>
<dbReference type="InterPro" id="IPR002653">
    <property type="entry name" value="Znf_A20"/>
</dbReference>
<evidence type="ECO:0000256" key="4">
    <source>
        <dbReference type="SAM" id="MobiDB-lite"/>
    </source>
</evidence>
<keyword evidence="1" id="KW-0479">Metal-binding</keyword>
<dbReference type="SUPFAM" id="SSF57716">
    <property type="entry name" value="Glucocorticoid receptor-like (DNA-binding domain)"/>
    <property type="match status" value="1"/>
</dbReference>
<evidence type="ECO:0000256" key="1">
    <source>
        <dbReference type="ARBA" id="ARBA00022723"/>
    </source>
</evidence>
<feature type="domain" description="A20-type" evidence="5">
    <location>
        <begin position="9"/>
        <end position="43"/>
    </location>
</feature>
<dbReference type="GO" id="GO:0003677">
    <property type="term" value="F:DNA binding"/>
    <property type="evidence" value="ECO:0007669"/>
    <property type="project" value="InterPro"/>
</dbReference>
<dbReference type="SMART" id="SM00259">
    <property type="entry name" value="ZnF_A20"/>
    <property type="match status" value="1"/>
</dbReference>
<dbReference type="Proteomes" id="UP001054902">
    <property type="component" value="Unassembled WGS sequence"/>
</dbReference>
<sequence length="146" mass="15899">MSNQATNTPSEPVLCKLGCGFFGNTATNDCCSKCWRELQKKEGNDSASPVCQPVAASQTVAESEPAPMEVETPAPVAAAEPVADVQMNEVEKKPEEKKRKKKKKTSYKAMMASMTKRTKDDSDIQKEKEGLRKVTGGGAFQKIEKI</sequence>
<reference evidence="6 7" key="1">
    <citation type="journal article" date="2021" name="Sci. Rep.">
        <title>The genome of the diatom Chaetoceros tenuissimus carries an ancient integrated fragment of an extant virus.</title>
        <authorList>
            <person name="Hongo Y."/>
            <person name="Kimura K."/>
            <person name="Takaki Y."/>
            <person name="Yoshida Y."/>
            <person name="Baba S."/>
            <person name="Kobayashi G."/>
            <person name="Nagasaki K."/>
            <person name="Hano T."/>
            <person name="Tomaru Y."/>
        </authorList>
    </citation>
    <scope>NUCLEOTIDE SEQUENCE [LARGE SCALE GENOMIC DNA]</scope>
    <source>
        <strain evidence="6 7">NIES-3715</strain>
    </source>
</reference>
<evidence type="ECO:0000313" key="6">
    <source>
        <dbReference type="EMBL" id="GFH43652.1"/>
    </source>
</evidence>
<evidence type="ECO:0000256" key="3">
    <source>
        <dbReference type="ARBA" id="ARBA00022833"/>
    </source>
</evidence>